<evidence type="ECO:0000256" key="5">
    <source>
        <dbReference type="ARBA" id="ARBA00022839"/>
    </source>
</evidence>
<proteinExistence type="predicted"/>
<dbReference type="Pfam" id="PF00929">
    <property type="entry name" value="RNase_T"/>
    <property type="match status" value="1"/>
</dbReference>
<dbReference type="InterPro" id="IPR036397">
    <property type="entry name" value="RNaseH_sf"/>
</dbReference>
<dbReference type="Proteomes" id="UP000452141">
    <property type="component" value="Unassembled WGS sequence"/>
</dbReference>
<dbReference type="EMBL" id="VUMW01000030">
    <property type="protein sequence ID" value="MST80460.1"/>
    <property type="molecule type" value="Genomic_DNA"/>
</dbReference>
<sequence length="178" mass="20001">MMNFVAMDFETANQHPASACSLALVLVRDSKIIDRFYTVINPQMAFDARQVKVHDITAEDVAAAPTMAEVWPKIKGLFQPGMLVTAHNARFDVNVMKQSLARYGIPEPHYLAIDTLTVSKKLEPGLTNYQLDTVSDLLDVQLWHHHNALSDSEACAGILLKEEERHGDDLLKKFVYHV</sequence>
<keyword evidence="1" id="KW-0808">Transferase</keyword>
<keyword evidence="5 9" id="KW-0378">Hydrolase</keyword>
<evidence type="ECO:0000259" key="8">
    <source>
        <dbReference type="SMART" id="SM00479"/>
    </source>
</evidence>
<dbReference type="GO" id="GO:0005829">
    <property type="term" value="C:cytosol"/>
    <property type="evidence" value="ECO:0007669"/>
    <property type="project" value="TreeGrafter"/>
</dbReference>
<keyword evidence="5 9" id="KW-0269">Exonuclease</keyword>
<protein>
    <recommendedName>
        <fullName evidence="7">DNA polymerase III polC-type</fullName>
    </recommendedName>
</protein>
<reference evidence="9 10" key="1">
    <citation type="submission" date="2019-08" db="EMBL/GenBank/DDBJ databases">
        <title>In-depth cultivation of the pig gut microbiome towards novel bacterial diversity and tailored functional studies.</title>
        <authorList>
            <person name="Wylensek D."/>
            <person name="Hitch T.C.A."/>
            <person name="Clavel T."/>
        </authorList>
    </citation>
    <scope>NUCLEOTIDE SEQUENCE [LARGE SCALE GENOMIC DNA]</scope>
    <source>
        <strain evidence="9 10">WCA-470BD-2E</strain>
    </source>
</reference>
<evidence type="ECO:0000256" key="1">
    <source>
        <dbReference type="ARBA" id="ARBA00022679"/>
    </source>
</evidence>
<dbReference type="SUPFAM" id="SSF53098">
    <property type="entry name" value="Ribonuclease H-like"/>
    <property type="match status" value="1"/>
</dbReference>
<name>A0A844FPD5_9LACO</name>
<feature type="domain" description="Exonuclease" evidence="8">
    <location>
        <begin position="3"/>
        <end position="168"/>
    </location>
</feature>
<keyword evidence="3" id="KW-0235">DNA replication</keyword>
<dbReference type="FunFam" id="3.30.420.10:FF:000045">
    <property type="entry name" value="3'-5' exonuclease DinG"/>
    <property type="match status" value="1"/>
</dbReference>
<evidence type="ECO:0000256" key="6">
    <source>
        <dbReference type="ARBA" id="ARBA00022932"/>
    </source>
</evidence>
<evidence type="ECO:0000313" key="9">
    <source>
        <dbReference type="EMBL" id="MST80460.1"/>
    </source>
</evidence>
<comment type="caution">
    <text evidence="9">The sequence shown here is derived from an EMBL/GenBank/DDBJ whole genome shotgun (WGS) entry which is preliminary data.</text>
</comment>
<dbReference type="InterPro" id="IPR013520">
    <property type="entry name" value="Ribonucl_H"/>
</dbReference>
<accession>A0A844FPD5</accession>
<organism evidence="9 10">
    <name type="scientific">Lactobacillus equicursoris</name>
    <dbReference type="NCBI Taxonomy" id="420645"/>
    <lineage>
        <taxon>Bacteria</taxon>
        <taxon>Bacillati</taxon>
        <taxon>Bacillota</taxon>
        <taxon>Bacilli</taxon>
        <taxon>Lactobacillales</taxon>
        <taxon>Lactobacillaceae</taxon>
        <taxon>Lactobacillus</taxon>
    </lineage>
</organism>
<evidence type="ECO:0000313" key="10">
    <source>
        <dbReference type="Proteomes" id="UP000452141"/>
    </source>
</evidence>
<dbReference type="CDD" id="cd06130">
    <property type="entry name" value="DNA_pol_III_epsilon_like"/>
    <property type="match status" value="1"/>
</dbReference>
<evidence type="ECO:0000256" key="2">
    <source>
        <dbReference type="ARBA" id="ARBA00022695"/>
    </source>
</evidence>
<dbReference type="PANTHER" id="PTHR30231">
    <property type="entry name" value="DNA POLYMERASE III SUBUNIT EPSILON"/>
    <property type="match status" value="1"/>
</dbReference>
<dbReference type="InterPro" id="IPR012337">
    <property type="entry name" value="RNaseH-like_sf"/>
</dbReference>
<dbReference type="GO" id="GO:0003887">
    <property type="term" value="F:DNA-directed DNA polymerase activity"/>
    <property type="evidence" value="ECO:0007669"/>
    <property type="project" value="UniProtKB-KW"/>
</dbReference>
<dbReference type="GO" id="GO:0008408">
    <property type="term" value="F:3'-5' exonuclease activity"/>
    <property type="evidence" value="ECO:0007669"/>
    <property type="project" value="TreeGrafter"/>
</dbReference>
<dbReference type="AlphaFoldDB" id="A0A844FPD5"/>
<dbReference type="SMART" id="SM00479">
    <property type="entry name" value="EXOIII"/>
    <property type="match status" value="1"/>
</dbReference>
<gene>
    <name evidence="9" type="ORF">FYJ61_08415</name>
</gene>
<evidence type="ECO:0000256" key="4">
    <source>
        <dbReference type="ARBA" id="ARBA00022722"/>
    </source>
</evidence>
<dbReference type="GO" id="GO:0006260">
    <property type="term" value="P:DNA replication"/>
    <property type="evidence" value="ECO:0007669"/>
    <property type="project" value="UniProtKB-KW"/>
</dbReference>
<dbReference type="PANTHER" id="PTHR30231:SF42">
    <property type="entry name" value="EXONUCLEASE"/>
    <property type="match status" value="1"/>
</dbReference>
<keyword evidence="4" id="KW-0540">Nuclease</keyword>
<dbReference type="GO" id="GO:0003676">
    <property type="term" value="F:nucleic acid binding"/>
    <property type="evidence" value="ECO:0007669"/>
    <property type="project" value="InterPro"/>
</dbReference>
<keyword evidence="2" id="KW-0548">Nucleotidyltransferase</keyword>
<keyword evidence="6" id="KW-0239">DNA-directed DNA polymerase</keyword>
<evidence type="ECO:0000256" key="7">
    <source>
        <dbReference type="ARBA" id="ARBA00070925"/>
    </source>
</evidence>
<evidence type="ECO:0000256" key="3">
    <source>
        <dbReference type="ARBA" id="ARBA00022705"/>
    </source>
</evidence>
<dbReference type="Gene3D" id="3.30.420.10">
    <property type="entry name" value="Ribonuclease H-like superfamily/Ribonuclease H"/>
    <property type="match status" value="1"/>
</dbReference>